<evidence type="ECO:0000259" key="5">
    <source>
        <dbReference type="Pfam" id="PF13947"/>
    </source>
</evidence>
<dbReference type="PANTHER" id="PTHR33138">
    <property type="entry name" value="OS01G0690200 PROTEIN"/>
    <property type="match status" value="1"/>
</dbReference>
<evidence type="ECO:0000313" key="7">
    <source>
        <dbReference type="Proteomes" id="UP001567538"/>
    </source>
</evidence>
<gene>
    <name evidence="6" type="ORF">AAHA92_32081</name>
</gene>
<feature type="transmembrane region" description="Helical" evidence="3">
    <location>
        <begin position="296"/>
        <end position="314"/>
    </location>
</feature>
<feature type="chain" id="PRO_5044772216" evidence="4">
    <location>
        <begin position="28"/>
        <end position="349"/>
    </location>
</feature>
<feature type="signal peptide" evidence="4">
    <location>
        <begin position="1"/>
        <end position="27"/>
    </location>
</feature>
<evidence type="ECO:0000256" key="2">
    <source>
        <dbReference type="ARBA" id="ARBA00022729"/>
    </source>
</evidence>
<dbReference type="PANTHER" id="PTHR33138:SF30">
    <property type="entry name" value="LEAF RUST 10 DISEASE-RESISTANCE LOCUS RECEPTOR-LIKE PROTEIN KINASE-LIKE 2.7"/>
    <property type="match status" value="1"/>
</dbReference>
<name>A0ABD1FJI4_SALDI</name>
<dbReference type="InterPro" id="IPR025287">
    <property type="entry name" value="WAK_GUB"/>
</dbReference>
<keyword evidence="7" id="KW-1185">Reference proteome</keyword>
<comment type="caution">
    <text evidence="6">The sequence shown here is derived from an EMBL/GenBank/DDBJ whole genome shotgun (WGS) entry which is preliminary data.</text>
</comment>
<keyword evidence="2 4" id="KW-0732">Signal</keyword>
<evidence type="ECO:0000256" key="1">
    <source>
        <dbReference type="ARBA" id="ARBA00004167"/>
    </source>
</evidence>
<keyword evidence="3" id="KW-1133">Transmembrane helix</keyword>
<dbReference type="EMBL" id="JBEAFC010000014">
    <property type="protein sequence ID" value="KAL1532011.1"/>
    <property type="molecule type" value="Genomic_DNA"/>
</dbReference>
<reference evidence="6 7" key="1">
    <citation type="submission" date="2024-06" db="EMBL/GenBank/DDBJ databases">
        <title>A chromosome level genome sequence of Diviner's sage (Salvia divinorum).</title>
        <authorList>
            <person name="Ford S.A."/>
            <person name="Ro D.-K."/>
            <person name="Ness R.W."/>
            <person name="Phillips M.A."/>
        </authorList>
    </citation>
    <scope>NUCLEOTIDE SEQUENCE [LARGE SCALE GENOMIC DNA]</scope>
    <source>
        <strain evidence="6">SAF-2024a</strain>
        <tissue evidence="6">Leaf</tissue>
    </source>
</reference>
<keyword evidence="3" id="KW-0472">Membrane</keyword>
<dbReference type="GO" id="GO:0016020">
    <property type="term" value="C:membrane"/>
    <property type="evidence" value="ECO:0007669"/>
    <property type="project" value="UniProtKB-SubCell"/>
</dbReference>
<evidence type="ECO:0000313" key="6">
    <source>
        <dbReference type="EMBL" id="KAL1532011.1"/>
    </source>
</evidence>
<organism evidence="6 7">
    <name type="scientific">Salvia divinorum</name>
    <name type="common">Maria pastora</name>
    <name type="synonym">Diviner's sage</name>
    <dbReference type="NCBI Taxonomy" id="28513"/>
    <lineage>
        <taxon>Eukaryota</taxon>
        <taxon>Viridiplantae</taxon>
        <taxon>Streptophyta</taxon>
        <taxon>Embryophyta</taxon>
        <taxon>Tracheophyta</taxon>
        <taxon>Spermatophyta</taxon>
        <taxon>Magnoliopsida</taxon>
        <taxon>eudicotyledons</taxon>
        <taxon>Gunneridae</taxon>
        <taxon>Pentapetalae</taxon>
        <taxon>asterids</taxon>
        <taxon>lamiids</taxon>
        <taxon>Lamiales</taxon>
        <taxon>Lamiaceae</taxon>
        <taxon>Nepetoideae</taxon>
        <taxon>Mentheae</taxon>
        <taxon>Salviinae</taxon>
        <taxon>Salvia</taxon>
        <taxon>Salvia subgen. Calosphace</taxon>
    </lineage>
</organism>
<dbReference type="Proteomes" id="UP001567538">
    <property type="component" value="Unassembled WGS sequence"/>
</dbReference>
<feature type="transmembrane region" description="Helical" evidence="3">
    <location>
        <begin position="242"/>
        <end position="275"/>
    </location>
</feature>
<dbReference type="Pfam" id="PF13947">
    <property type="entry name" value="GUB_WAK_bind"/>
    <property type="match status" value="1"/>
</dbReference>
<sequence length="349" mass="39963">MITTQKLINFLAALILSLHFFHAAADAKSCSTSACGAIRNISFPFRLKGDRNNCGDPRYELTCENSITSLFLNSIKYHVKEINYYNYTIRVVDASINNDTICSFPIHSSYTYNFTHPSSWPYYIPSYFRFDEVSVNLISCPNPLHNSSLFTDITQYCATNLSHPRFRYVNIGRIMASEVPHTCGLDLIEKTTWPGFVDSKNVSLSQIHQSLLYGFDLYFCYNCNEKPKIWGQLLFRLEYNLYLIIPLAILVFIIAGVSLLVTIFIGIAGLLLLSFTSFREGIQNYFYYQIMEKSSYIAYIDDFFLTLPAIIYHLGTKDNHLSFGIPVFDLQIPKKALVLFRGSRVIPTK</sequence>
<keyword evidence="3" id="KW-0812">Transmembrane</keyword>
<dbReference type="AlphaFoldDB" id="A0ABD1FJI4"/>
<proteinExistence type="predicted"/>
<evidence type="ECO:0000256" key="4">
    <source>
        <dbReference type="SAM" id="SignalP"/>
    </source>
</evidence>
<protein>
    <submittedName>
        <fullName evidence="6">LEAF RUST 10 DISEASE-RESISTANCE LOCUS RECEPTOR-LIKE PROTEIN KINASE-like 2.7 isoform X1</fullName>
    </submittedName>
</protein>
<comment type="subcellular location">
    <subcellularLocation>
        <location evidence="1">Membrane</location>
        <topology evidence="1">Single-pass membrane protein</topology>
    </subcellularLocation>
</comment>
<evidence type="ECO:0000256" key="3">
    <source>
        <dbReference type="SAM" id="Phobius"/>
    </source>
</evidence>
<feature type="domain" description="Wall-associated receptor kinase galacturonan-binding" evidence="5">
    <location>
        <begin position="30"/>
        <end position="93"/>
    </location>
</feature>
<accession>A0ABD1FJI4</accession>